<dbReference type="Gramene" id="AUR62036651-RA">
    <property type="protein sequence ID" value="AUR62036651-RA:cds"/>
    <property type="gene ID" value="AUR62036651"/>
</dbReference>
<keyword evidence="6" id="KW-1185">Reference proteome</keyword>
<dbReference type="OMA" id="IICGEAM"/>
<dbReference type="GeneID" id="110710001"/>
<evidence type="ECO:0000313" key="5">
    <source>
        <dbReference type="EnsemblPlants" id="AUR62036651-RA:cds"/>
    </source>
</evidence>
<proteinExistence type="inferred from homology"/>
<feature type="coiled-coil region" evidence="3">
    <location>
        <begin position="166"/>
        <end position="224"/>
    </location>
</feature>
<dbReference type="InterPro" id="IPR051861">
    <property type="entry name" value="NET_actin-binding_domain"/>
</dbReference>
<dbReference type="OrthoDB" id="2019833at2759"/>
<accession>A0A803MWS1</accession>
<reference evidence="5" key="2">
    <citation type="submission" date="2021-03" db="UniProtKB">
        <authorList>
            <consortium name="EnsemblPlants"/>
        </authorList>
    </citation>
    <scope>IDENTIFICATION</scope>
</reference>
<dbReference type="Pfam" id="PF07765">
    <property type="entry name" value="KIP1"/>
    <property type="match status" value="1"/>
</dbReference>
<dbReference type="Proteomes" id="UP000596660">
    <property type="component" value="Unplaced"/>
</dbReference>
<name>A0A803MWS1_CHEQI</name>
<keyword evidence="1 3" id="KW-0175">Coiled coil</keyword>
<gene>
    <name evidence="5" type="primary">LOC110710001</name>
</gene>
<evidence type="ECO:0000256" key="1">
    <source>
        <dbReference type="ARBA" id="ARBA00023054"/>
    </source>
</evidence>
<dbReference type="AlphaFoldDB" id="A0A803MWS1"/>
<dbReference type="GO" id="GO:0003779">
    <property type="term" value="F:actin binding"/>
    <property type="evidence" value="ECO:0007669"/>
    <property type="project" value="InterPro"/>
</dbReference>
<feature type="coiled-coil region" evidence="3">
    <location>
        <begin position="307"/>
        <end position="436"/>
    </location>
</feature>
<evidence type="ECO:0000313" key="6">
    <source>
        <dbReference type="Proteomes" id="UP000596660"/>
    </source>
</evidence>
<protein>
    <recommendedName>
        <fullName evidence="4">NAB domain-containing protein</fullName>
    </recommendedName>
</protein>
<dbReference type="GO" id="GO:0005774">
    <property type="term" value="C:vacuolar membrane"/>
    <property type="evidence" value="ECO:0007669"/>
    <property type="project" value="TreeGrafter"/>
</dbReference>
<dbReference type="PANTHER" id="PTHR32258:SF28">
    <property type="entry name" value="PROTEIN NETWORKED 3A-RELATED"/>
    <property type="match status" value="1"/>
</dbReference>
<dbReference type="PROSITE" id="PS51774">
    <property type="entry name" value="NAB"/>
    <property type="match status" value="1"/>
</dbReference>
<reference evidence="5" key="1">
    <citation type="journal article" date="2017" name="Nature">
        <title>The genome of Chenopodium quinoa.</title>
        <authorList>
            <person name="Jarvis D.E."/>
            <person name="Ho Y.S."/>
            <person name="Lightfoot D.J."/>
            <person name="Schmoeckel S.M."/>
            <person name="Li B."/>
            <person name="Borm T.J.A."/>
            <person name="Ohyanagi H."/>
            <person name="Mineta K."/>
            <person name="Michell C.T."/>
            <person name="Saber N."/>
            <person name="Kharbatia N.M."/>
            <person name="Rupper R.R."/>
            <person name="Sharp A.R."/>
            <person name="Dally N."/>
            <person name="Boughton B.A."/>
            <person name="Woo Y.H."/>
            <person name="Gao G."/>
            <person name="Schijlen E.G.W.M."/>
            <person name="Guo X."/>
            <person name="Momin A.A."/>
            <person name="Negrao S."/>
            <person name="Al-Babili S."/>
            <person name="Gehring C."/>
            <person name="Roessner U."/>
            <person name="Jung C."/>
            <person name="Murphy K."/>
            <person name="Arold S.T."/>
            <person name="Gojobori T."/>
            <person name="van der Linden C.G."/>
            <person name="van Loo E.N."/>
            <person name="Jellen E.N."/>
            <person name="Maughan P.J."/>
            <person name="Tester M."/>
        </authorList>
    </citation>
    <scope>NUCLEOTIDE SEQUENCE [LARGE SCALE GENOMIC DNA]</scope>
    <source>
        <strain evidence="5">cv. PI 614886</strain>
    </source>
</reference>
<dbReference type="EnsemblPlants" id="AUR62036651-RA">
    <property type="protein sequence ID" value="AUR62036651-RA:cds"/>
    <property type="gene ID" value="AUR62036651"/>
</dbReference>
<dbReference type="PANTHER" id="PTHR32258">
    <property type="entry name" value="PROTEIN NETWORKED 4A"/>
    <property type="match status" value="1"/>
</dbReference>
<feature type="domain" description="NAB" evidence="4">
    <location>
        <begin position="9"/>
        <end position="89"/>
    </location>
</feature>
<evidence type="ECO:0000256" key="2">
    <source>
        <dbReference type="ARBA" id="ARBA00038006"/>
    </source>
</evidence>
<dbReference type="RefSeq" id="XP_021743955.1">
    <property type="nucleotide sequence ID" value="XM_021888263.1"/>
</dbReference>
<evidence type="ECO:0000256" key="3">
    <source>
        <dbReference type="SAM" id="Coils"/>
    </source>
</evidence>
<sequence length="475" mass="55439">METKKQSSHCWWFDSYNSAKCSPWLESTVTELNEKTDSMLKLIEQDADSFAQRAEMYYKKKPELISMVEDFYRAHRSLAERYDLLKSDRGARVRSPLRSSLSLPKEEYEYVLDSGTNSVKSFDSFAEVAYSSEEFAESEIDDPDHEDEVVQIDQEIEKPFSGGASYDELMKLRDELDRLREENEIQKNIIKQKDGEKEELVKQLSDNISKLREMREEMAAVKEDNVLVLMKETSDVFDEVTKLNDEMESLKAENMYQKELVKKKADEVIEVTKKFEEAKFELMKFEEEAETKNRYLKDALVLKEEENIEVARQFEEAKSELAKLREDIKKENGQTNNEEKQEAVRHLKDALVEKDEEKREAIRKLKDALIEKDLEKRDAIRQLTDALIEKDTENKEAIRQLKDALAEKDEQKREAIRQLSVAMEILREESKMLKKSIVEISPKKKNADYQIFKGVNPGKLFNLSSSSQDSVVPLK</sequence>
<comment type="similarity">
    <text evidence="2">Belongs to the NET family.</text>
</comment>
<organism evidence="5 6">
    <name type="scientific">Chenopodium quinoa</name>
    <name type="common">Quinoa</name>
    <dbReference type="NCBI Taxonomy" id="63459"/>
    <lineage>
        <taxon>Eukaryota</taxon>
        <taxon>Viridiplantae</taxon>
        <taxon>Streptophyta</taxon>
        <taxon>Embryophyta</taxon>
        <taxon>Tracheophyta</taxon>
        <taxon>Spermatophyta</taxon>
        <taxon>Magnoliopsida</taxon>
        <taxon>eudicotyledons</taxon>
        <taxon>Gunneridae</taxon>
        <taxon>Pentapetalae</taxon>
        <taxon>Caryophyllales</taxon>
        <taxon>Chenopodiaceae</taxon>
        <taxon>Chenopodioideae</taxon>
        <taxon>Atripliceae</taxon>
        <taxon>Chenopodium</taxon>
    </lineage>
</organism>
<evidence type="ECO:0000259" key="4">
    <source>
        <dbReference type="PROSITE" id="PS51774"/>
    </source>
</evidence>
<dbReference type="KEGG" id="cqi:110710001"/>
<dbReference type="InterPro" id="IPR011684">
    <property type="entry name" value="NAB"/>
</dbReference>